<dbReference type="SMART" id="SM00460">
    <property type="entry name" value="TGc"/>
    <property type="match status" value="1"/>
</dbReference>
<gene>
    <name evidence="2" type="ORF">FSB76_06945</name>
</gene>
<evidence type="ECO:0000259" key="1">
    <source>
        <dbReference type="SMART" id="SM00460"/>
    </source>
</evidence>
<dbReference type="PANTHER" id="PTHR33490:SF6">
    <property type="entry name" value="SLL1049 PROTEIN"/>
    <property type="match status" value="1"/>
</dbReference>
<reference evidence="2 3" key="1">
    <citation type="journal article" date="2013" name="J. Microbiol.">
        <title>Mucilaginibacter ginsenosidivorax sp. nov., with ginsenoside converting activity isolated from sediment.</title>
        <authorList>
            <person name="Kim J.K."/>
            <person name="Choi T.E."/>
            <person name="Liu Q.M."/>
            <person name="Park H.Y."/>
            <person name="Yi T.H."/>
            <person name="Yoon M.H."/>
            <person name="Kim S.C."/>
            <person name="Im W.T."/>
        </authorList>
    </citation>
    <scope>NUCLEOTIDE SEQUENCE [LARGE SCALE GENOMIC DNA]</scope>
    <source>
        <strain evidence="2 3">KHI28</strain>
    </source>
</reference>
<dbReference type="InterPro" id="IPR013589">
    <property type="entry name" value="Bac_transglu_N"/>
</dbReference>
<dbReference type="Proteomes" id="UP000321362">
    <property type="component" value="Chromosome"/>
</dbReference>
<proteinExistence type="predicted"/>
<dbReference type="InterPro" id="IPR002931">
    <property type="entry name" value="Transglutaminase-like"/>
</dbReference>
<dbReference type="Pfam" id="PF01841">
    <property type="entry name" value="Transglut_core"/>
    <property type="match status" value="1"/>
</dbReference>
<dbReference type="KEGG" id="mgk:FSB76_06945"/>
<sequence length="327" mass="37667">MPDFKIQHITKYSYEGMVRDSANQIVLYPIKDEYQDVTHHELNITGNPVVDTHIDYYGNEIGSFTYSEPHSVMVINSKLSVTTRQRPLPVTDIFPDQQWEYLKHIQYMVPYIDFLKQEYFEGLPELQVIVEQERAHDDTPFQIALRFCGYVYQNFEYIKGVTTVETTLDEVWKLKAGVCQDFAHILMVMLRLLKIPARYVSGYICTNSSTMRGEGATHAWAEAYIPDYGWLGIDPTNNCIANETHVRLAVGRNFSDCSPVKGVYKGTSGHKLEVAVSVDDDESTFTSIDDKAHHDNAIEHRATDNTAKNSYQRYMEIIQQQQQQQQQ</sequence>
<accession>A0A5B8W0G2</accession>
<feature type="domain" description="Transglutaminase-like" evidence="1">
    <location>
        <begin position="171"/>
        <end position="237"/>
    </location>
</feature>
<evidence type="ECO:0000313" key="2">
    <source>
        <dbReference type="EMBL" id="QEC75698.1"/>
    </source>
</evidence>
<organism evidence="2 3">
    <name type="scientific">Mucilaginibacter ginsenosidivorax</name>
    <dbReference type="NCBI Taxonomy" id="862126"/>
    <lineage>
        <taxon>Bacteria</taxon>
        <taxon>Pseudomonadati</taxon>
        <taxon>Bacteroidota</taxon>
        <taxon>Sphingobacteriia</taxon>
        <taxon>Sphingobacteriales</taxon>
        <taxon>Sphingobacteriaceae</taxon>
        <taxon>Mucilaginibacter</taxon>
    </lineage>
</organism>
<protein>
    <submittedName>
        <fullName evidence="2">Transglutaminase family protein</fullName>
    </submittedName>
</protein>
<dbReference type="Pfam" id="PF08379">
    <property type="entry name" value="Bact_transglu_N"/>
    <property type="match status" value="1"/>
</dbReference>
<dbReference type="RefSeq" id="WP_147052909.1">
    <property type="nucleotide sequence ID" value="NZ_CP042437.1"/>
</dbReference>
<dbReference type="Gene3D" id="3.10.620.30">
    <property type="match status" value="1"/>
</dbReference>
<dbReference type="InterPro" id="IPR038765">
    <property type="entry name" value="Papain-like_cys_pep_sf"/>
</dbReference>
<dbReference type="PANTHER" id="PTHR33490">
    <property type="entry name" value="BLR5614 PROTEIN-RELATED"/>
    <property type="match status" value="1"/>
</dbReference>
<name>A0A5B8W0G2_9SPHI</name>
<evidence type="ECO:0000313" key="3">
    <source>
        <dbReference type="Proteomes" id="UP000321362"/>
    </source>
</evidence>
<dbReference type="AlphaFoldDB" id="A0A5B8W0G2"/>
<dbReference type="OrthoDB" id="9804872at2"/>
<dbReference type="EMBL" id="CP042437">
    <property type="protein sequence ID" value="QEC75698.1"/>
    <property type="molecule type" value="Genomic_DNA"/>
</dbReference>
<keyword evidence="3" id="KW-1185">Reference proteome</keyword>
<dbReference type="SUPFAM" id="SSF54001">
    <property type="entry name" value="Cysteine proteinases"/>
    <property type="match status" value="1"/>
</dbReference>